<gene>
    <name evidence="2" type="ORF">A9Y76_07185</name>
</gene>
<name>A0A191ZW03_9RALS</name>
<keyword evidence="3" id="KW-1185">Reference proteome</keyword>
<feature type="coiled-coil region" evidence="1">
    <location>
        <begin position="69"/>
        <end position="101"/>
    </location>
</feature>
<dbReference type="Proteomes" id="UP000078572">
    <property type="component" value="Chromosome 1"/>
</dbReference>
<proteinExistence type="predicted"/>
<protein>
    <submittedName>
        <fullName evidence="2">Uncharacterized protein</fullName>
    </submittedName>
</protein>
<dbReference type="RefSeq" id="WP_064803065.1">
    <property type="nucleotide sequence ID" value="NZ_CP016022.1"/>
</dbReference>
<evidence type="ECO:0000313" key="3">
    <source>
        <dbReference type="Proteomes" id="UP000078572"/>
    </source>
</evidence>
<dbReference type="GeneID" id="61525802"/>
<dbReference type="AlphaFoldDB" id="A0A191ZW03"/>
<organism evidence="2 3">
    <name type="scientific">Ralstonia insidiosa</name>
    <dbReference type="NCBI Taxonomy" id="190721"/>
    <lineage>
        <taxon>Bacteria</taxon>
        <taxon>Pseudomonadati</taxon>
        <taxon>Pseudomonadota</taxon>
        <taxon>Betaproteobacteria</taxon>
        <taxon>Burkholderiales</taxon>
        <taxon>Burkholderiaceae</taxon>
        <taxon>Ralstonia</taxon>
    </lineage>
</organism>
<dbReference type="EMBL" id="CP016022">
    <property type="protein sequence ID" value="ANJ72262.1"/>
    <property type="molecule type" value="Genomic_DNA"/>
</dbReference>
<sequence length="127" mass="15200">MKTWIEGKYNEWQLKEVVKHTRLNRHEREQLYVIIDNLKYPCMAINKVDPSNLFETLEQTHAEPMFDDLIRMLGELNDLKLTNLRLEEEQVRQEKEEQVRTQAMTNYFAKFGITDQEVMKNLQGGKI</sequence>
<keyword evidence="1" id="KW-0175">Coiled coil</keyword>
<reference evidence="3" key="1">
    <citation type="submission" date="2016-06" db="EMBL/GenBank/DDBJ databases">
        <authorList>
            <person name="Xu Y."/>
            <person name="Nagy A."/>
            <person name="Yan X."/>
            <person name="Kim S.W."/>
            <person name="Haley B."/>
            <person name="Liu N.T."/>
            <person name="Nou X."/>
        </authorList>
    </citation>
    <scope>NUCLEOTIDE SEQUENCE [LARGE SCALE GENOMIC DNA]</scope>
    <source>
        <strain evidence="3">ATCC 49129</strain>
    </source>
</reference>
<evidence type="ECO:0000313" key="2">
    <source>
        <dbReference type="EMBL" id="ANJ72262.1"/>
    </source>
</evidence>
<evidence type="ECO:0000256" key="1">
    <source>
        <dbReference type="SAM" id="Coils"/>
    </source>
</evidence>
<accession>A0A191ZW03</accession>